<feature type="transmembrane region" description="Helical" evidence="1">
    <location>
        <begin position="107"/>
        <end position="130"/>
    </location>
</feature>
<name>A0A2G9HIQ5_9LAMI</name>
<feature type="transmembrane region" description="Helical" evidence="1">
    <location>
        <begin position="44"/>
        <end position="68"/>
    </location>
</feature>
<keyword evidence="3" id="KW-1185">Reference proteome</keyword>
<accession>A0A2G9HIQ5</accession>
<keyword evidence="1" id="KW-1133">Transmembrane helix</keyword>
<gene>
    <name evidence="2" type="ORF">CDL12_09938</name>
</gene>
<evidence type="ECO:0000313" key="2">
    <source>
        <dbReference type="EMBL" id="PIN17398.1"/>
    </source>
</evidence>
<reference evidence="3" key="1">
    <citation type="journal article" date="2018" name="Gigascience">
        <title>Genome assembly of the Pink Ipe (Handroanthus impetiginosus, Bignoniaceae), a highly valued, ecologically keystone Neotropical timber forest tree.</title>
        <authorList>
            <person name="Silva-Junior O.B."/>
            <person name="Grattapaglia D."/>
            <person name="Novaes E."/>
            <person name="Collevatti R.G."/>
        </authorList>
    </citation>
    <scope>NUCLEOTIDE SEQUENCE [LARGE SCALE GENOMIC DNA]</scope>
    <source>
        <strain evidence="3">cv. UFG-1</strain>
    </source>
</reference>
<dbReference type="EMBL" id="NKXS01001677">
    <property type="protein sequence ID" value="PIN17398.1"/>
    <property type="molecule type" value="Genomic_DNA"/>
</dbReference>
<feature type="transmembrane region" description="Helical" evidence="1">
    <location>
        <begin position="74"/>
        <end position="95"/>
    </location>
</feature>
<keyword evidence="1" id="KW-0812">Transmembrane</keyword>
<proteinExistence type="predicted"/>
<comment type="caution">
    <text evidence="2">The sequence shown here is derived from an EMBL/GenBank/DDBJ whole genome shotgun (WGS) entry which is preliminary data.</text>
</comment>
<dbReference type="AlphaFoldDB" id="A0A2G9HIQ5"/>
<keyword evidence="1" id="KW-0472">Membrane</keyword>
<dbReference type="Proteomes" id="UP000231279">
    <property type="component" value="Unassembled WGS sequence"/>
</dbReference>
<sequence>MKPKFVRANNSLVVQVGLIGSLYNDYNGLGGLQLKSSSSHLVNIFSLSHLSASPVTATTATIIITIGIKKPKYLLFPFPSTYFLCIFVFEPIFNNHHQAIQHGYKPISLLLIALLKFIIASPVIRFHFFLSNGVPLWPTD</sequence>
<protein>
    <submittedName>
        <fullName evidence="2">Uncharacterized protein</fullName>
    </submittedName>
</protein>
<evidence type="ECO:0000313" key="3">
    <source>
        <dbReference type="Proteomes" id="UP000231279"/>
    </source>
</evidence>
<evidence type="ECO:0000256" key="1">
    <source>
        <dbReference type="SAM" id="Phobius"/>
    </source>
</evidence>
<organism evidence="2 3">
    <name type="scientific">Handroanthus impetiginosus</name>
    <dbReference type="NCBI Taxonomy" id="429701"/>
    <lineage>
        <taxon>Eukaryota</taxon>
        <taxon>Viridiplantae</taxon>
        <taxon>Streptophyta</taxon>
        <taxon>Embryophyta</taxon>
        <taxon>Tracheophyta</taxon>
        <taxon>Spermatophyta</taxon>
        <taxon>Magnoliopsida</taxon>
        <taxon>eudicotyledons</taxon>
        <taxon>Gunneridae</taxon>
        <taxon>Pentapetalae</taxon>
        <taxon>asterids</taxon>
        <taxon>lamiids</taxon>
        <taxon>Lamiales</taxon>
        <taxon>Bignoniaceae</taxon>
        <taxon>Crescentiina</taxon>
        <taxon>Tabebuia alliance</taxon>
        <taxon>Handroanthus</taxon>
    </lineage>
</organism>